<reference evidence="7" key="1">
    <citation type="submission" date="2019-06" db="EMBL/GenBank/DDBJ databases">
        <authorList>
            <person name="Broberg M."/>
        </authorList>
    </citation>
    <scope>NUCLEOTIDE SEQUENCE [LARGE SCALE GENOMIC DNA]</scope>
</reference>
<organism evidence="6 7">
    <name type="scientific">Clonostachys solani</name>
    <dbReference type="NCBI Taxonomy" id="160281"/>
    <lineage>
        <taxon>Eukaryota</taxon>
        <taxon>Fungi</taxon>
        <taxon>Dikarya</taxon>
        <taxon>Ascomycota</taxon>
        <taxon>Pezizomycotina</taxon>
        <taxon>Sordariomycetes</taxon>
        <taxon>Hypocreomycetidae</taxon>
        <taxon>Hypocreales</taxon>
        <taxon>Bionectriaceae</taxon>
        <taxon>Clonostachys</taxon>
    </lineage>
</organism>
<dbReference type="GO" id="GO:0000981">
    <property type="term" value="F:DNA-binding transcription factor activity, RNA polymerase II-specific"/>
    <property type="evidence" value="ECO:0007669"/>
    <property type="project" value="TreeGrafter"/>
</dbReference>
<protein>
    <recommendedName>
        <fullName evidence="8">Transcription factor domain-containing protein</fullName>
    </recommendedName>
</protein>
<evidence type="ECO:0000256" key="4">
    <source>
        <dbReference type="ARBA" id="ARBA00023163"/>
    </source>
</evidence>
<comment type="caution">
    <text evidence="6">The sequence shown here is derived from an EMBL/GenBank/DDBJ whole genome shotgun (WGS) entry which is preliminary data.</text>
</comment>
<evidence type="ECO:0000256" key="5">
    <source>
        <dbReference type="ARBA" id="ARBA00023242"/>
    </source>
</evidence>
<gene>
    <name evidence="6" type="ORF">CSOL1703_00014297</name>
</gene>
<dbReference type="OrthoDB" id="4454541at2759"/>
<dbReference type="GO" id="GO:0000976">
    <property type="term" value="F:transcription cis-regulatory region binding"/>
    <property type="evidence" value="ECO:0007669"/>
    <property type="project" value="TreeGrafter"/>
</dbReference>
<dbReference type="CDD" id="cd12148">
    <property type="entry name" value="fungal_TF_MHR"/>
    <property type="match status" value="1"/>
</dbReference>
<evidence type="ECO:0000256" key="3">
    <source>
        <dbReference type="ARBA" id="ARBA00023125"/>
    </source>
</evidence>
<evidence type="ECO:0000313" key="7">
    <source>
        <dbReference type="Proteomes" id="UP000775872"/>
    </source>
</evidence>
<keyword evidence="5" id="KW-0539">Nucleus</keyword>
<dbReference type="GO" id="GO:0005634">
    <property type="term" value="C:nucleus"/>
    <property type="evidence" value="ECO:0007669"/>
    <property type="project" value="UniProtKB-SubCell"/>
</dbReference>
<dbReference type="EMBL" id="CABFOC020000042">
    <property type="protein sequence ID" value="CAH0051647.1"/>
    <property type="molecule type" value="Genomic_DNA"/>
</dbReference>
<sequence length="613" mass="69338">MSSDSTASRKIRKQRIPINRKHVMNAGGLSKLKALQNELDCLKTQMQQSLSHPLINSVDQGSATTFSLGPLPVFSSQNDISPYQSFDKFGFPSLLPFDHMDWNTPSVFTQSLNDVGFEQPNANMIAGRCQQSVENSEHNENFGQAKIIDIKQADFVTACILTEEQAETYINMFFRGCGRYFPFTDLIKDSAHKIRERSSVLFNTMCSLGYRAQQGDHAPLWKSLDLHVSRMLDTHITSGPTTVEFIQALLIRACYSPERLILLSMATRMAVEIGLPDAYDDIRKQLVLSKTQSAHAETMAWDVSLQKLRTWLFILVMRLMLGVDKGTSLDLVLYGDVRRCRILLGKPFSTELDLCLLEQIELNVLMAKINRSITEGALSMGEEDLVKIVQNVAVDIDVWFDDWAYILNSQPHQNWLKLNIKVQRHWAEITILCWAIHSLKTDYLATSSAAQRNVQLMAKAALQQHLKTILSEPQLYIHNLRYATDYVWAKFVYCFLLLLETSSVASDSSNGQESKQDLVAQGFTLLEELTKADGILTGQTCSHVCQDYLQLLRSGIERFSQSTLSLPKDQPIGFCSSRDFLNSPPEVQSLRGSFVSDHFAIEWKFPYPGLCIY</sequence>
<evidence type="ECO:0008006" key="8">
    <source>
        <dbReference type="Google" id="ProtNLM"/>
    </source>
</evidence>
<dbReference type="InterPro" id="IPR051089">
    <property type="entry name" value="prtT"/>
</dbReference>
<keyword evidence="4" id="KW-0804">Transcription</keyword>
<dbReference type="PANTHER" id="PTHR31845">
    <property type="entry name" value="FINGER DOMAIN PROTEIN, PUTATIVE-RELATED"/>
    <property type="match status" value="1"/>
</dbReference>
<dbReference type="Proteomes" id="UP000775872">
    <property type="component" value="Unassembled WGS sequence"/>
</dbReference>
<dbReference type="PANTHER" id="PTHR31845:SF33">
    <property type="entry name" value="ZN(II)2CYS6 TRANSCRIPTION FACTOR (EUROFUNG)"/>
    <property type="match status" value="1"/>
</dbReference>
<proteinExistence type="predicted"/>
<dbReference type="AlphaFoldDB" id="A0A9N9Z8V7"/>
<reference evidence="6 7" key="2">
    <citation type="submission" date="2021-10" db="EMBL/GenBank/DDBJ databases">
        <authorList>
            <person name="Piombo E."/>
        </authorList>
    </citation>
    <scope>NUCLEOTIDE SEQUENCE [LARGE SCALE GENOMIC DNA]</scope>
</reference>
<name>A0A9N9Z8V7_9HYPO</name>
<keyword evidence="3" id="KW-0238">DNA-binding</keyword>
<evidence type="ECO:0000256" key="1">
    <source>
        <dbReference type="ARBA" id="ARBA00004123"/>
    </source>
</evidence>
<evidence type="ECO:0000256" key="2">
    <source>
        <dbReference type="ARBA" id="ARBA00023015"/>
    </source>
</evidence>
<comment type="subcellular location">
    <subcellularLocation>
        <location evidence="1">Nucleus</location>
    </subcellularLocation>
</comment>
<keyword evidence="7" id="KW-1185">Reference proteome</keyword>
<accession>A0A9N9Z8V7</accession>
<evidence type="ECO:0000313" key="6">
    <source>
        <dbReference type="EMBL" id="CAH0051647.1"/>
    </source>
</evidence>
<keyword evidence="2" id="KW-0805">Transcription regulation</keyword>